<dbReference type="InterPro" id="IPR001251">
    <property type="entry name" value="CRAL-TRIO_dom"/>
</dbReference>
<dbReference type="SUPFAM" id="SSF52087">
    <property type="entry name" value="CRAL/TRIO domain"/>
    <property type="match status" value="1"/>
</dbReference>
<dbReference type="CDD" id="cd00170">
    <property type="entry name" value="SEC14"/>
    <property type="match status" value="1"/>
</dbReference>
<gene>
    <name evidence="3" type="ORF">CspeluHIS016_0603940</name>
</gene>
<accession>A0AAD3TXZ0</accession>
<protein>
    <recommendedName>
        <fullName evidence="2">CRAL-TRIO domain-containing protein</fullName>
    </recommendedName>
</protein>
<dbReference type="InterPro" id="IPR036273">
    <property type="entry name" value="CRAL/TRIO_N_dom_sf"/>
</dbReference>
<comment type="caution">
    <text evidence="3">The sequence shown here is derived from an EMBL/GenBank/DDBJ whole genome shotgun (WGS) entry which is preliminary data.</text>
</comment>
<organism evidence="3 4">
    <name type="scientific">Cutaneotrichosporon spelunceum</name>
    <dbReference type="NCBI Taxonomy" id="1672016"/>
    <lineage>
        <taxon>Eukaryota</taxon>
        <taxon>Fungi</taxon>
        <taxon>Dikarya</taxon>
        <taxon>Basidiomycota</taxon>
        <taxon>Agaricomycotina</taxon>
        <taxon>Tremellomycetes</taxon>
        <taxon>Trichosporonales</taxon>
        <taxon>Trichosporonaceae</taxon>
        <taxon>Cutaneotrichosporon</taxon>
    </lineage>
</organism>
<feature type="compositionally biased region" description="Low complexity" evidence="1">
    <location>
        <begin position="359"/>
        <end position="381"/>
    </location>
</feature>
<dbReference type="SMART" id="SM00516">
    <property type="entry name" value="SEC14"/>
    <property type="match status" value="1"/>
</dbReference>
<proteinExistence type="predicted"/>
<dbReference type="Pfam" id="PF00650">
    <property type="entry name" value="CRAL_TRIO"/>
    <property type="match status" value="1"/>
</dbReference>
<dbReference type="PANTHER" id="PTHR45824:SF29">
    <property type="entry name" value="GH16843P"/>
    <property type="match status" value="1"/>
</dbReference>
<dbReference type="PANTHER" id="PTHR45824">
    <property type="entry name" value="GH16843P"/>
    <property type="match status" value="1"/>
</dbReference>
<feature type="region of interest" description="Disordered" evidence="1">
    <location>
        <begin position="359"/>
        <end position="385"/>
    </location>
</feature>
<dbReference type="AlphaFoldDB" id="A0AAD3TXZ0"/>
<dbReference type="Gene3D" id="3.40.525.10">
    <property type="entry name" value="CRAL-TRIO lipid binding domain"/>
    <property type="match status" value="1"/>
</dbReference>
<evidence type="ECO:0000256" key="1">
    <source>
        <dbReference type="SAM" id="MobiDB-lite"/>
    </source>
</evidence>
<name>A0AAD3TXZ0_9TREE</name>
<reference evidence="3" key="1">
    <citation type="journal article" date="2023" name="BMC Genomics">
        <title>Chromosome-level genome assemblies of Cutaneotrichosporon spp. (Trichosporonales, Basidiomycota) reveal imbalanced evolution between nucleotide sequences and chromosome synteny.</title>
        <authorList>
            <person name="Kobayashi Y."/>
            <person name="Kayamori A."/>
            <person name="Aoki K."/>
            <person name="Shiwa Y."/>
            <person name="Matsutani M."/>
            <person name="Fujita N."/>
            <person name="Sugita T."/>
            <person name="Iwasaki W."/>
            <person name="Tanaka N."/>
            <person name="Takashima M."/>
        </authorList>
    </citation>
    <scope>NUCLEOTIDE SEQUENCE</scope>
    <source>
        <strain evidence="3">HIS016</strain>
    </source>
</reference>
<dbReference type="GO" id="GO:0008526">
    <property type="term" value="F:phosphatidylinositol transfer activity"/>
    <property type="evidence" value="ECO:0007669"/>
    <property type="project" value="TreeGrafter"/>
</dbReference>
<evidence type="ECO:0000313" key="4">
    <source>
        <dbReference type="Proteomes" id="UP001222932"/>
    </source>
</evidence>
<dbReference type="SUPFAM" id="SSF46938">
    <property type="entry name" value="CRAL/TRIO N-terminal domain"/>
    <property type="match status" value="1"/>
</dbReference>
<dbReference type="InterPro" id="IPR036865">
    <property type="entry name" value="CRAL-TRIO_dom_sf"/>
</dbReference>
<feature type="domain" description="CRAL-TRIO" evidence="2">
    <location>
        <begin position="120"/>
        <end position="273"/>
    </location>
</feature>
<dbReference type="Proteomes" id="UP001222932">
    <property type="component" value="Unassembled WGS sequence"/>
</dbReference>
<reference evidence="3" key="2">
    <citation type="submission" date="2023-06" db="EMBL/GenBank/DDBJ databases">
        <authorList>
            <person name="Kobayashi Y."/>
            <person name="Kayamori A."/>
            <person name="Aoki K."/>
            <person name="Shiwa Y."/>
            <person name="Fujita N."/>
            <person name="Sugita T."/>
            <person name="Iwasaki W."/>
            <person name="Tanaka N."/>
            <person name="Takashima M."/>
        </authorList>
    </citation>
    <scope>NUCLEOTIDE SEQUENCE</scope>
    <source>
        <strain evidence="3">HIS016</strain>
    </source>
</reference>
<dbReference type="EMBL" id="BTCM01000006">
    <property type="protein sequence ID" value="GMK58952.1"/>
    <property type="molecule type" value="Genomic_DNA"/>
</dbReference>
<dbReference type="InterPro" id="IPR052578">
    <property type="entry name" value="PI_Transfer_CRAL-TRIO"/>
</dbReference>
<keyword evidence="4" id="KW-1185">Reference proteome</keyword>
<evidence type="ECO:0000259" key="2">
    <source>
        <dbReference type="PROSITE" id="PS50191"/>
    </source>
</evidence>
<dbReference type="PROSITE" id="PS50191">
    <property type="entry name" value="CRAL_TRIO"/>
    <property type="match status" value="1"/>
</dbReference>
<sequence length="409" mass="45570">MGIFTRSPASSSSPTVDKDAGPTTKEVYLTPREGITVTKKWTYDDEQLKKIEQLKEYTATLLLPESDPYYVWEKRFLEDVGTHARFMRAAKWNVENGKKRIKSTIEWRREFRPELIEPDDVAIEAETGKIVISGFDKDGRPLVYMRPRHENTETSPRQIRHLIYVLERAIDICPEGQDQVSIIVDYKQATSNNTPSVSTGLQSLNILQHHYVERLGRGLVVNMPWWINAFFSAIQPFMDPITRDKIRFNPKLVELIDADQLDREYGGDYNYAFDKDVYWPAVTNFCNIAEDGTRVDPQGRSFVPASGNGAAWALKQHEKELGEVKTNGVANGVAKPAVAEAKPEVELETKPEVDAKIAPAAPASADQAELPLPPSAAEAPATDTDAVADNLAKTTIAEASETSPAAVKI</sequence>
<evidence type="ECO:0000313" key="3">
    <source>
        <dbReference type="EMBL" id="GMK58952.1"/>
    </source>
</evidence>
<feature type="region of interest" description="Disordered" evidence="1">
    <location>
        <begin position="1"/>
        <end position="25"/>
    </location>
</feature>